<protein>
    <submittedName>
        <fullName evidence="16">Oligosaccharyl transferase STT3 subunit</fullName>
    </submittedName>
</protein>
<dbReference type="UniPathway" id="UPA00378"/>
<accession>A0A0G1BEG0</accession>
<evidence type="ECO:0000313" key="17">
    <source>
        <dbReference type="Proteomes" id="UP000034875"/>
    </source>
</evidence>
<dbReference type="GO" id="GO:0004576">
    <property type="term" value="F:oligosaccharyl transferase activity"/>
    <property type="evidence" value="ECO:0007669"/>
    <property type="project" value="InterPro"/>
</dbReference>
<dbReference type="Proteomes" id="UP000034875">
    <property type="component" value="Unassembled WGS sequence"/>
</dbReference>
<dbReference type="GO" id="GO:0012505">
    <property type="term" value="C:endomembrane system"/>
    <property type="evidence" value="ECO:0007669"/>
    <property type="project" value="UniProtKB-SubCell"/>
</dbReference>
<evidence type="ECO:0000256" key="1">
    <source>
        <dbReference type="ARBA" id="ARBA00001936"/>
    </source>
</evidence>
<evidence type="ECO:0000256" key="3">
    <source>
        <dbReference type="ARBA" id="ARBA00004127"/>
    </source>
</evidence>
<comment type="similarity">
    <text evidence="5">Belongs to the STT3 family.</text>
</comment>
<organism evidence="16 17">
    <name type="scientific">candidate division CPR1 bacterium GW2011_GWA2_42_17</name>
    <dbReference type="NCBI Taxonomy" id="1618341"/>
    <lineage>
        <taxon>Bacteria</taxon>
        <taxon>candidate division CPR1</taxon>
    </lineage>
</organism>
<evidence type="ECO:0000256" key="5">
    <source>
        <dbReference type="ARBA" id="ARBA00010810"/>
    </source>
</evidence>
<dbReference type="PATRIC" id="fig|1618341.3.peg.7"/>
<feature type="domain" description="Oligosaccharyl transferase STT3 N-terminal" evidence="15">
    <location>
        <begin position="115"/>
        <end position="528"/>
    </location>
</feature>
<dbReference type="Gene3D" id="3.40.50.12610">
    <property type="match status" value="1"/>
</dbReference>
<evidence type="ECO:0000256" key="10">
    <source>
        <dbReference type="ARBA" id="ARBA00022842"/>
    </source>
</evidence>
<dbReference type="EMBL" id="LCCZ01000001">
    <property type="protein sequence ID" value="KKS44746.1"/>
    <property type="molecule type" value="Genomic_DNA"/>
</dbReference>
<dbReference type="AlphaFoldDB" id="A0A0G1BEG0"/>
<keyword evidence="9" id="KW-0479">Metal-binding</keyword>
<comment type="cofactor">
    <cofactor evidence="1">
        <name>Mn(2+)</name>
        <dbReference type="ChEBI" id="CHEBI:29035"/>
    </cofactor>
</comment>
<comment type="pathway">
    <text evidence="4">Protein modification; protein glycosylation.</text>
</comment>
<comment type="caution">
    <text evidence="16">The sequence shown here is derived from an EMBL/GenBank/DDBJ whole genome shotgun (WGS) entry which is preliminary data.</text>
</comment>
<feature type="transmembrane region" description="Helical" evidence="14">
    <location>
        <begin position="271"/>
        <end position="288"/>
    </location>
</feature>
<feature type="transmembrane region" description="Helical" evidence="14">
    <location>
        <begin position="423"/>
        <end position="440"/>
    </location>
</feature>
<evidence type="ECO:0000256" key="9">
    <source>
        <dbReference type="ARBA" id="ARBA00022723"/>
    </source>
</evidence>
<dbReference type="Pfam" id="PF02516">
    <property type="entry name" value="STT3"/>
    <property type="match status" value="1"/>
</dbReference>
<dbReference type="GO" id="GO:0046872">
    <property type="term" value="F:metal ion binding"/>
    <property type="evidence" value="ECO:0007669"/>
    <property type="project" value="UniProtKB-KW"/>
</dbReference>
<keyword evidence="8 14" id="KW-0812">Transmembrane</keyword>
<gene>
    <name evidence="16" type="ORF">UV05_C0001G0006</name>
</gene>
<keyword evidence="12 14" id="KW-0472">Membrane</keyword>
<keyword evidence="7 16" id="KW-0808">Transferase</keyword>
<feature type="transmembrane region" description="Helical" evidence="14">
    <location>
        <begin position="184"/>
        <end position="210"/>
    </location>
</feature>
<evidence type="ECO:0000256" key="8">
    <source>
        <dbReference type="ARBA" id="ARBA00022692"/>
    </source>
</evidence>
<feature type="transmembrane region" description="Helical" evidence="14">
    <location>
        <begin position="217"/>
        <end position="233"/>
    </location>
</feature>
<evidence type="ECO:0000256" key="7">
    <source>
        <dbReference type="ARBA" id="ARBA00022679"/>
    </source>
</evidence>
<keyword evidence="6" id="KW-0328">Glycosyltransferase</keyword>
<proteinExistence type="inferred from homology"/>
<comment type="subcellular location">
    <subcellularLocation>
        <location evidence="3">Endomembrane system</location>
        <topology evidence="3">Multi-pass membrane protein</topology>
    </subcellularLocation>
</comment>
<feature type="transmembrane region" description="Helical" evidence="14">
    <location>
        <begin position="294"/>
        <end position="314"/>
    </location>
</feature>
<comment type="cofactor">
    <cofactor evidence="2">
        <name>Mg(2+)</name>
        <dbReference type="ChEBI" id="CHEBI:18420"/>
    </cofactor>
</comment>
<name>A0A0G1BEG0_9BACT</name>
<evidence type="ECO:0000259" key="15">
    <source>
        <dbReference type="Pfam" id="PF02516"/>
    </source>
</evidence>
<evidence type="ECO:0000313" key="16">
    <source>
        <dbReference type="EMBL" id="KKS44746.1"/>
    </source>
</evidence>
<keyword evidence="13" id="KW-0464">Manganese</keyword>
<keyword evidence="11 14" id="KW-1133">Transmembrane helix</keyword>
<evidence type="ECO:0000256" key="13">
    <source>
        <dbReference type="ARBA" id="ARBA00023211"/>
    </source>
</evidence>
<evidence type="ECO:0000256" key="14">
    <source>
        <dbReference type="SAM" id="Phobius"/>
    </source>
</evidence>
<evidence type="ECO:0000256" key="4">
    <source>
        <dbReference type="ARBA" id="ARBA00004922"/>
    </source>
</evidence>
<feature type="transmembrane region" description="Helical" evidence="14">
    <location>
        <begin position="447"/>
        <end position="466"/>
    </location>
</feature>
<feature type="transmembrane region" description="Helical" evidence="14">
    <location>
        <begin position="472"/>
        <end position="495"/>
    </location>
</feature>
<reference evidence="16 17" key="1">
    <citation type="journal article" date="2015" name="Nature">
        <title>rRNA introns, odd ribosomes, and small enigmatic genomes across a large radiation of phyla.</title>
        <authorList>
            <person name="Brown C.T."/>
            <person name="Hug L.A."/>
            <person name="Thomas B.C."/>
            <person name="Sharon I."/>
            <person name="Castelle C.J."/>
            <person name="Singh A."/>
            <person name="Wilkins M.J."/>
            <person name="Williams K.H."/>
            <person name="Banfield J.F."/>
        </authorList>
    </citation>
    <scope>NUCLEOTIDE SEQUENCE [LARGE SCALE GENOMIC DNA]</scope>
</reference>
<feature type="transmembrane region" description="Helical" evidence="14">
    <location>
        <begin position="348"/>
        <end position="372"/>
    </location>
</feature>
<dbReference type="GO" id="GO:0016020">
    <property type="term" value="C:membrane"/>
    <property type="evidence" value="ECO:0007669"/>
    <property type="project" value="InterPro"/>
</dbReference>
<feature type="transmembrane region" description="Helical" evidence="14">
    <location>
        <begin position="245"/>
        <end position="262"/>
    </location>
</feature>
<evidence type="ECO:0000256" key="12">
    <source>
        <dbReference type="ARBA" id="ARBA00023136"/>
    </source>
</evidence>
<dbReference type="InterPro" id="IPR003674">
    <property type="entry name" value="Oligo_trans_STT3"/>
</dbReference>
<dbReference type="PANTHER" id="PTHR13872">
    <property type="entry name" value="DOLICHYL-DIPHOSPHOOLIGOSACCHARIDE--PROTEIN GLYCOSYLTRANSFERASE SUBUNIT"/>
    <property type="match status" value="1"/>
</dbReference>
<dbReference type="PANTHER" id="PTHR13872:SF1">
    <property type="entry name" value="DOLICHYL-DIPHOSPHOOLIGOSACCHARIDE--PROTEIN GLYCOSYLTRANSFERASE SUBUNIT STT3B"/>
    <property type="match status" value="1"/>
</dbReference>
<dbReference type="InterPro" id="IPR048307">
    <property type="entry name" value="STT3_N"/>
</dbReference>
<sequence>MNSSDHKNKKPYFLIYALVWLTALVIGVYFRLYPILSFAPGNKTEKATVYVLSQIKSNVTKQIHDKYPLVSPETKDTLIKKLFDELLHRERDKIRETIDRLSHDFQFNSSQGTKSPYLLASDSFYYYDLTQNILNSGKISDTIKGSKYLNKRMLAPDGHWEPLNFHPYVGYVIYRALKVFDPEISLMFAISFTPLILTGLSLIPFLFICYLLGCRPLITFVGAVFYLLAPIFIKRSSFGWYDNDPHSCLFSLAILACVFQGLNKLNNLKKAMSWAILTSLLIMVYAFFWQGWVLLYSIIGISGILIIFSHLLLFKKKSLNVKANKGEGSSRNILKNATIEAGKDRKHFLSLLAFWGIICSGSFLAIGVVFGIHEFFNLFIEGWTALKNFLTPQLSPWPDLYISVSELHRASLGSIIELTGGKFFFSTAVFGIIFSFIYAFKTKSINFFFKLIVLAVFLLITIYISLGAQRFIMLALIPLSLTFALGLQGITNIFLWNKGYKHFSKKARIRRRIRNSAYACLMIAIVSSIMLPMRHVHHSIKSILNPIFNETWEKALVQIDQRTEPDSIINAWWPPGHFIKAVAHRRVTSDGATINFPQAYWMANIFLSQTEEEALGILRMLNNSANRAAEYLQKELGFKLSVTVHILKAITKLNENQAGLFLAKIISNKDHINHLLQLTHQHPPPSYIFLYNEFVENNLQLPFFGNWDFERIEKINADPNLLKKIPDRHSSEYIKFLWDLVGGPYKYSGSLPLLVRKEDVLLFENEVTVNLKKMDCRVNSDKFGHGIPYSLFYAQENKVIEKKFTEGNLPFSVILYNSDQRFYCLLLDRRLAQSLLVKLYFFEAKGLSYFQPFIKESDLTKRTQIQIYRVNWNKFQEDFKKQ</sequence>
<evidence type="ECO:0000256" key="6">
    <source>
        <dbReference type="ARBA" id="ARBA00022676"/>
    </source>
</evidence>
<evidence type="ECO:0000256" key="2">
    <source>
        <dbReference type="ARBA" id="ARBA00001946"/>
    </source>
</evidence>
<feature type="transmembrane region" description="Helical" evidence="14">
    <location>
        <begin position="516"/>
        <end position="533"/>
    </location>
</feature>
<evidence type="ECO:0000256" key="11">
    <source>
        <dbReference type="ARBA" id="ARBA00022989"/>
    </source>
</evidence>
<feature type="transmembrane region" description="Helical" evidence="14">
    <location>
        <begin position="12"/>
        <end position="32"/>
    </location>
</feature>
<keyword evidence="10" id="KW-0460">Magnesium</keyword>